<feature type="region of interest" description="Disordered" evidence="1">
    <location>
        <begin position="68"/>
        <end position="90"/>
    </location>
</feature>
<gene>
    <name evidence="3" type="ORF">DJ018_16265</name>
</gene>
<organism evidence="3 4">
    <name type="scientific">Phenylobacterium deserti</name>
    <dbReference type="NCBI Taxonomy" id="1914756"/>
    <lineage>
        <taxon>Bacteria</taxon>
        <taxon>Pseudomonadati</taxon>
        <taxon>Pseudomonadota</taxon>
        <taxon>Alphaproteobacteria</taxon>
        <taxon>Caulobacterales</taxon>
        <taxon>Caulobacteraceae</taxon>
        <taxon>Phenylobacterium</taxon>
    </lineage>
</organism>
<feature type="domain" description="Flagellar hook-length control protein-like C-terminal" evidence="2">
    <location>
        <begin position="410"/>
        <end position="491"/>
    </location>
</feature>
<evidence type="ECO:0000259" key="2">
    <source>
        <dbReference type="Pfam" id="PF02120"/>
    </source>
</evidence>
<dbReference type="AlphaFoldDB" id="A0A328AAM9"/>
<evidence type="ECO:0000313" key="3">
    <source>
        <dbReference type="EMBL" id="RAK51487.1"/>
    </source>
</evidence>
<name>A0A328AAM9_9CAUL</name>
<dbReference type="Gene3D" id="3.30.750.140">
    <property type="match status" value="1"/>
</dbReference>
<dbReference type="RefSeq" id="WP_111516022.1">
    <property type="nucleotide sequence ID" value="NZ_QFYR01000004.1"/>
</dbReference>
<feature type="compositionally biased region" description="Low complexity" evidence="1">
    <location>
        <begin position="81"/>
        <end position="90"/>
    </location>
</feature>
<keyword evidence="4" id="KW-1185">Reference proteome</keyword>
<sequence>MSVTASITNPLASQQGLGAQNPAAGAGSGVLGVFDAMFASLFAQAEGEAGQATLAAGILGTGATAPSGSLLDAQMEPPQPEGALADGEAPAAAVEQPLVGPDAAMLAVLSGAVAAPVSPQPTTVKTVSSEDAAGGGASQPASPLLAEPTTSADLAPRAALDGQAASKQTEPTAAAQQVALSGRVPPPVEPEQTVLAALQPSEAAAPSELALETPGAKPPIDKPAADTANVRSPNMKAEAPKVTTAAAPPQAQAQTQPAPPPAAPAAQAEATPPIPVQAIAAQAAAPAAKPAARQTEASPVAPSSAPAKGKDRSAHPGRVEAHAAEASLGGPQLRPGSIENAPSVDAVAARSSRDQTALAADQLPPEPVVSEPLASAPMTTASAAHPEAEVLPTAAPVRGSPETVANLAAQVIKKLEGRTTRFDLQLDPLGLGRVDVRLEIGAQGQVSAAMSFDNPQAAAELKARASELQKVLEQAGFDLSGGLSFDVAGDPNGSGRQAQNQDQSGQGGATFRGRAFEAALNNAGEAASAAVNSALYLRRAAASGVDVRI</sequence>
<reference evidence="4" key="1">
    <citation type="submission" date="2018-05" db="EMBL/GenBank/DDBJ databases">
        <authorList>
            <person name="Li X."/>
        </authorList>
    </citation>
    <scope>NUCLEOTIDE SEQUENCE [LARGE SCALE GENOMIC DNA]</scope>
    <source>
        <strain evidence="4">YIM 73061</strain>
    </source>
</reference>
<feature type="region of interest" description="Disordered" evidence="1">
    <location>
        <begin position="117"/>
        <end position="148"/>
    </location>
</feature>
<feature type="compositionally biased region" description="Basic and acidic residues" evidence="1">
    <location>
        <begin position="308"/>
        <end position="323"/>
    </location>
</feature>
<dbReference type="OrthoDB" id="7203912at2"/>
<dbReference type="Pfam" id="PF02120">
    <property type="entry name" value="Flg_hook"/>
    <property type="match status" value="1"/>
</dbReference>
<dbReference type="EMBL" id="QFYR01000004">
    <property type="protein sequence ID" value="RAK51487.1"/>
    <property type="molecule type" value="Genomic_DNA"/>
</dbReference>
<evidence type="ECO:0000256" key="1">
    <source>
        <dbReference type="SAM" id="MobiDB-lite"/>
    </source>
</evidence>
<feature type="compositionally biased region" description="Low complexity" evidence="1">
    <location>
        <begin position="236"/>
        <end position="256"/>
    </location>
</feature>
<evidence type="ECO:0000313" key="4">
    <source>
        <dbReference type="Proteomes" id="UP000249725"/>
    </source>
</evidence>
<dbReference type="CDD" id="cd17470">
    <property type="entry name" value="T3SS_Flik_C"/>
    <property type="match status" value="1"/>
</dbReference>
<feature type="region of interest" description="Disordered" evidence="1">
    <location>
        <begin position="160"/>
        <end position="384"/>
    </location>
</feature>
<feature type="compositionally biased region" description="Polar residues" evidence="1">
    <location>
        <begin position="165"/>
        <end position="179"/>
    </location>
</feature>
<feature type="compositionally biased region" description="Low complexity" evidence="1">
    <location>
        <begin position="264"/>
        <end position="307"/>
    </location>
</feature>
<comment type="caution">
    <text evidence="3">The sequence shown here is derived from an EMBL/GenBank/DDBJ whole genome shotgun (WGS) entry which is preliminary data.</text>
</comment>
<feature type="compositionally biased region" description="Polar residues" evidence="1">
    <location>
        <begin position="120"/>
        <end position="129"/>
    </location>
</feature>
<feature type="compositionally biased region" description="Low complexity" evidence="1">
    <location>
        <begin position="200"/>
        <end position="212"/>
    </location>
</feature>
<accession>A0A328AAM9</accession>
<feature type="region of interest" description="Disordered" evidence="1">
    <location>
        <begin position="488"/>
        <end position="509"/>
    </location>
</feature>
<dbReference type="InterPro" id="IPR021136">
    <property type="entry name" value="Flagellar_hook_control-like_C"/>
</dbReference>
<dbReference type="InterPro" id="IPR038610">
    <property type="entry name" value="FliK-like_C_sf"/>
</dbReference>
<feature type="compositionally biased region" description="Polar residues" evidence="1">
    <location>
        <begin position="494"/>
        <end position="504"/>
    </location>
</feature>
<proteinExistence type="predicted"/>
<protein>
    <recommendedName>
        <fullName evidence="2">Flagellar hook-length control protein-like C-terminal domain-containing protein</fullName>
    </recommendedName>
</protein>
<dbReference type="Proteomes" id="UP000249725">
    <property type="component" value="Unassembled WGS sequence"/>
</dbReference>